<reference evidence="3" key="1">
    <citation type="journal article" date="2019" name="Int. J. Syst. Evol. Microbiol.">
        <title>The Global Catalogue of Microorganisms (GCM) 10K type strain sequencing project: providing services to taxonomists for standard genome sequencing and annotation.</title>
        <authorList>
            <consortium name="The Broad Institute Genomics Platform"/>
            <consortium name="The Broad Institute Genome Sequencing Center for Infectious Disease"/>
            <person name="Wu L."/>
            <person name="Ma J."/>
        </authorList>
    </citation>
    <scope>NUCLEOTIDE SEQUENCE [LARGE SCALE GENOMIC DNA]</scope>
    <source>
        <strain evidence="3">JCM 18424</strain>
    </source>
</reference>
<organism evidence="2 3">
    <name type="scientific">Wohlfahrtiimonas larvae</name>
    <dbReference type="NCBI Taxonomy" id="1157986"/>
    <lineage>
        <taxon>Bacteria</taxon>
        <taxon>Pseudomonadati</taxon>
        <taxon>Pseudomonadota</taxon>
        <taxon>Gammaproteobacteria</taxon>
        <taxon>Cardiobacteriales</taxon>
        <taxon>Ignatzschineriaceae</taxon>
        <taxon>Wohlfahrtiimonas</taxon>
    </lineage>
</organism>
<evidence type="ECO:0000313" key="3">
    <source>
        <dbReference type="Proteomes" id="UP001500631"/>
    </source>
</evidence>
<dbReference type="InterPro" id="IPR001387">
    <property type="entry name" value="Cro/C1-type_HTH"/>
</dbReference>
<feature type="domain" description="HTH cro/C1-type" evidence="1">
    <location>
        <begin position="8"/>
        <end position="62"/>
    </location>
</feature>
<evidence type="ECO:0000313" key="2">
    <source>
        <dbReference type="EMBL" id="GAA5099126.1"/>
    </source>
</evidence>
<dbReference type="CDD" id="cd00093">
    <property type="entry name" value="HTH_XRE"/>
    <property type="match status" value="1"/>
</dbReference>
<dbReference type="Pfam" id="PF01381">
    <property type="entry name" value="HTH_3"/>
    <property type="match status" value="1"/>
</dbReference>
<proteinExistence type="predicted"/>
<keyword evidence="3" id="KW-1185">Reference proteome</keyword>
<dbReference type="Proteomes" id="UP001500631">
    <property type="component" value="Unassembled WGS sequence"/>
</dbReference>
<dbReference type="EMBL" id="BAABKE010000004">
    <property type="protein sequence ID" value="GAA5099126.1"/>
    <property type="molecule type" value="Genomic_DNA"/>
</dbReference>
<gene>
    <name evidence="2" type="ORF">GCM10023338_12270</name>
</gene>
<dbReference type="RefSeq" id="WP_077925316.1">
    <property type="nucleotide sequence ID" value="NZ_BAABKE010000004.1"/>
</dbReference>
<name>A0ABP9MTW0_9GAMM</name>
<dbReference type="Gene3D" id="1.10.260.40">
    <property type="entry name" value="lambda repressor-like DNA-binding domains"/>
    <property type="match status" value="1"/>
</dbReference>
<dbReference type="PROSITE" id="PS50943">
    <property type="entry name" value="HTH_CROC1"/>
    <property type="match status" value="1"/>
</dbReference>
<evidence type="ECO:0000259" key="1">
    <source>
        <dbReference type="PROSITE" id="PS50943"/>
    </source>
</evidence>
<dbReference type="SMART" id="SM00530">
    <property type="entry name" value="HTH_XRE"/>
    <property type="match status" value="1"/>
</dbReference>
<sequence>MESIGKRLKEIRENLGMNQTVFGAIGGVGQKAQINYEKGERSPSAEYLANLSKVPTVDIQYIVTGNRSSHALSDSEQELLGALRSIDADIRAMAIAAALSVIKSGKAQESKTINQHGGQYSEGTINNVIGINNGGNKDN</sequence>
<comment type="caution">
    <text evidence="2">The sequence shown here is derived from an EMBL/GenBank/DDBJ whole genome shotgun (WGS) entry which is preliminary data.</text>
</comment>
<dbReference type="SUPFAM" id="SSF47413">
    <property type="entry name" value="lambda repressor-like DNA-binding domains"/>
    <property type="match status" value="1"/>
</dbReference>
<protein>
    <recommendedName>
        <fullName evidence="1">HTH cro/C1-type domain-containing protein</fullName>
    </recommendedName>
</protein>
<dbReference type="InterPro" id="IPR010982">
    <property type="entry name" value="Lambda_DNA-bd_dom_sf"/>
</dbReference>
<accession>A0ABP9MTW0</accession>